<evidence type="ECO:0000313" key="3">
    <source>
        <dbReference type="Proteomes" id="UP000676194"/>
    </source>
</evidence>
<dbReference type="InterPro" id="IPR046373">
    <property type="entry name" value="Acyl-CoA_Oxase/DH_mid-dom_sf"/>
</dbReference>
<dbReference type="PANTHER" id="PTHR43884">
    <property type="entry name" value="ACYL-COA DEHYDROGENASE"/>
    <property type="match status" value="1"/>
</dbReference>
<protein>
    <submittedName>
        <fullName evidence="2">Acyl-CoA/acyl-ACP dehydrogenase</fullName>
    </submittedName>
</protein>
<dbReference type="Proteomes" id="UP000676194">
    <property type="component" value="Chromosome"/>
</dbReference>
<dbReference type="Gene3D" id="1.10.540.10">
    <property type="entry name" value="Acyl-CoA dehydrogenase/oxidase, N-terminal domain"/>
    <property type="match status" value="1"/>
</dbReference>
<dbReference type="SUPFAM" id="SSF56645">
    <property type="entry name" value="Acyl-CoA dehydrogenase NM domain-like"/>
    <property type="match status" value="1"/>
</dbReference>
<proteinExistence type="predicted"/>
<name>A0A8E6B9S4_9BACT</name>
<dbReference type="Gene3D" id="2.40.110.10">
    <property type="entry name" value="Butyryl-CoA Dehydrogenase, subunit A, domain 2"/>
    <property type="match status" value="1"/>
</dbReference>
<evidence type="ECO:0000313" key="2">
    <source>
        <dbReference type="EMBL" id="QVL34512.1"/>
    </source>
</evidence>
<dbReference type="InterPro" id="IPR009100">
    <property type="entry name" value="AcylCoA_DH/oxidase_NM_dom_sf"/>
</dbReference>
<dbReference type="InterPro" id="IPR013786">
    <property type="entry name" value="AcylCoA_DH/ox_N"/>
</dbReference>
<dbReference type="RefSeq" id="WP_213499566.1">
    <property type="nucleotide sequence ID" value="NZ_CP074694.1"/>
</dbReference>
<reference evidence="2" key="1">
    <citation type="submission" date="2021-05" db="EMBL/GenBank/DDBJ databases">
        <title>Complete genome sequence of the cellulolytic planctomycete Telmatocola sphagniphila SP2T and characterization of the first cellulase from planctomycetes.</title>
        <authorList>
            <person name="Rakitin A.L."/>
            <person name="Beletsky A.V."/>
            <person name="Naumoff D.G."/>
            <person name="Kulichevskaya I.S."/>
            <person name="Mardanov A.V."/>
            <person name="Ravin N.V."/>
            <person name="Dedysh S.N."/>
        </authorList>
    </citation>
    <scope>NUCLEOTIDE SEQUENCE</scope>
    <source>
        <strain evidence="2">SP2T</strain>
    </source>
</reference>
<gene>
    <name evidence="2" type="ORF">KIH39_11570</name>
</gene>
<feature type="domain" description="Acyl-CoA dehydrogenase/oxidase N-terminal" evidence="1">
    <location>
        <begin position="9"/>
        <end position="101"/>
    </location>
</feature>
<sequence>MITRTQLEAISQEAEAADQDMAWPTAIWNIYREAGVFGWSIPQNYGGSEKSSLEIFTGMEALAGVCLTTAFAFSQRETAIRRILAGPEHLKQKHLPQLAAGTDFLTVGLSQLTTSRQHIGPALTAEASGEGYLIHGEIPWVTGGDRSSALVVGATLSDLKQILFLLPTDQKGVQIDPPMPITALRGSRTAAVHCDQVIVENSLLIAGPSEAVLGKVGGGGLETSCLALGLAGAAIDSLEEQAKLRPPLQRLAEKFEEERVLIRQRLHQLVSSTPDPEATLKLRVDCTRLALKSTQANLLATKGAGFISPHPAQRWARQAMFFLVWSCPRPVVEGMLEEFLGE</sequence>
<organism evidence="2 3">
    <name type="scientific">Telmatocola sphagniphila</name>
    <dbReference type="NCBI Taxonomy" id="1123043"/>
    <lineage>
        <taxon>Bacteria</taxon>
        <taxon>Pseudomonadati</taxon>
        <taxon>Planctomycetota</taxon>
        <taxon>Planctomycetia</taxon>
        <taxon>Gemmatales</taxon>
        <taxon>Gemmataceae</taxon>
    </lineage>
</organism>
<dbReference type="AlphaFoldDB" id="A0A8E6B9S4"/>
<dbReference type="Pfam" id="PF02771">
    <property type="entry name" value="Acyl-CoA_dh_N"/>
    <property type="match status" value="1"/>
</dbReference>
<dbReference type="KEGG" id="tsph:KIH39_11570"/>
<dbReference type="GO" id="GO:0003995">
    <property type="term" value="F:acyl-CoA dehydrogenase activity"/>
    <property type="evidence" value="ECO:0007669"/>
    <property type="project" value="TreeGrafter"/>
</dbReference>
<evidence type="ECO:0000259" key="1">
    <source>
        <dbReference type="Pfam" id="PF02771"/>
    </source>
</evidence>
<accession>A0A8E6B9S4</accession>
<keyword evidence="3" id="KW-1185">Reference proteome</keyword>
<dbReference type="EMBL" id="CP074694">
    <property type="protein sequence ID" value="QVL34512.1"/>
    <property type="molecule type" value="Genomic_DNA"/>
</dbReference>
<dbReference type="GO" id="GO:0050660">
    <property type="term" value="F:flavin adenine dinucleotide binding"/>
    <property type="evidence" value="ECO:0007669"/>
    <property type="project" value="InterPro"/>
</dbReference>
<dbReference type="PANTHER" id="PTHR43884:SF12">
    <property type="entry name" value="ISOVALERYL-COA DEHYDROGENASE, MITOCHONDRIAL-RELATED"/>
    <property type="match status" value="1"/>
</dbReference>
<dbReference type="InterPro" id="IPR037069">
    <property type="entry name" value="AcylCoA_DH/ox_N_sf"/>
</dbReference>